<dbReference type="InterPro" id="IPR027417">
    <property type="entry name" value="P-loop_NTPase"/>
</dbReference>
<comment type="similarity">
    <text evidence="2 9">Belongs to the RecN family.</text>
</comment>
<dbReference type="RefSeq" id="WP_192038043.1">
    <property type="nucleotide sequence ID" value="NZ_JACYWE010000001.1"/>
</dbReference>
<evidence type="ECO:0000313" key="13">
    <source>
        <dbReference type="Proteomes" id="UP000642993"/>
    </source>
</evidence>
<dbReference type="CDD" id="cd03241">
    <property type="entry name" value="ABC_RecN"/>
    <property type="match status" value="1"/>
</dbReference>
<accession>A0A927JAD3</accession>
<protein>
    <recommendedName>
        <fullName evidence="3 9">DNA repair protein RecN</fullName>
    </recommendedName>
    <alternativeName>
        <fullName evidence="8 9">Recombination protein N</fullName>
    </alternativeName>
</protein>
<reference evidence="12" key="1">
    <citation type="submission" date="2020-09" db="EMBL/GenBank/DDBJ databases">
        <title>Hoyosella lacisalsi sp. nov., a halotolerant actinobacterium isolated from soil of Lake Gudzhirganskoe.</title>
        <authorList>
            <person name="Yang Q."/>
            <person name="Guo P.Y."/>
            <person name="Liu S.W."/>
            <person name="Li F.N."/>
            <person name="Sun C.H."/>
        </authorList>
    </citation>
    <scope>NUCLEOTIDE SEQUENCE</scope>
    <source>
        <strain evidence="12">G463</strain>
    </source>
</reference>
<dbReference type="GO" id="GO:0005524">
    <property type="term" value="F:ATP binding"/>
    <property type="evidence" value="ECO:0007669"/>
    <property type="project" value="UniProtKB-KW"/>
</dbReference>
<dbReference type="SUPFAM" id="SSF52540">
    <property type="entry name" value="P-loop containing nucleoside triphosphate hydrolases"/>
    <property type="match status" value="2"/>
</dbReference>
<keyword evidence="5 9" id="KW-0227">DNA damage</keyword>
<feature type="domain" description="RecF/RecN/SMC N-terminal" evidence="11">
    <location>
        <begin position="2"/>
        <end position="540"/>
    </location>
</feature>
<evidence type="ECO:0000256" key="3">
    <source>
        <dbReference type="ARBA" id="ARBA00021315"/>
    </source>
</evidence>
<dbReference type="AlphaFoldDB" id="A0A927JAD3"/>
<comment type="caution">
    <text evidence="12">The sequence shown here is derived from an EMBL/GenBank/DDBJ whole genome shotgun (WGS) entry which is preliminary data.</text>
</comment>
<evidence type="ECO:0000256" key="1">
    <source>
        <dbReference type="ARBA" id="ARBA00003618"/>
    </source>
</evidence>
<dbReference type="Pfam" id="PF02463">
    <property type="entry name" value="SMC_N"/>
    <property type="match status" value="1"/>
</dbReference>
<comment type="function">
    <text evidence="1 9">May be involved in recombinational repair of damaged DNA.</text>
</comment>
<dbReference type="FunFam" id="3.40.50.300:FF:000356">
    <property type="entry name" value="DNA repair protein RecN"/>
    <property type="match status" value="1"/>
</dbReference>
<dbReference type="GO" id="GO:0006310">
    <property type="term" value="P:DNA recombination"/>
    <property type="evidence" value="ECO:0007669"/>
    <property type="project" value="InterPro"/>
</dbReference>
<dbReference type="NCBIfam" id="TIGR00634">
    <property type="entry name" value="recN"/>
    <property type="match status" value="1"/>
</dbReference>
<feature type="coiled-coil region" evidence="10">
    <location>
        <begin position="358"/>
        <end position="385"/>
    </location>
</feature>
<keyword evidence="4" id="KW-0547">Nucleotide-binding</keyword>
<evidence type="ECO:0000256" key="9">
    <source>
        <dbReference type="PIRNR" id="PIRNR003128"/>
    </source>
</evidence>
<evidence type="ECO:0000256" key="2">
    <source>
        <dbReference type="ARBA" id="ARBA00009441"/>
    </source>
</evidence>
<dbReference type="PANTHER" id="PTHR11059:SF0">
    <property type="entry name" value="DNA REPAIR PROTEIN RECN"/>
    <property type="match status" value="1"/>
</dbReference>
<dbReference type="FunFam" id="3.40.50.300:FF:000319">
    <property type="entry name" value="DNA repair protein RecN"/>
    <property type="match status" value="1"/>
</dbReference>
<keyword evidence="6" id="KW-0067">ATP-binding</keyword>
<evidence type="ECO:0000256" key="7">
    <source>
        <dbReference type="ARBA" id="ARBA00023204"/>
    </source>
</evidence>
<name>A0A927JAD3_9ACTN</name>
<dbReference type="InterPro" id="IPR004604">
    <property type="entry name" value="DNA_recomb/repair_RecN"/>
</dbReference>
<dbReference type="GO" id="GO:0043590">
    <property type="term" value="C:bacterial nucleoid"/>
    <property type="evidence" value="ECO:0007669"/>
    <property type="project" value="TreeGrafter"/>
</dbReference>
<evidence type="ECO:0000313" key="12">
    <source>
        <dbReference type="EMBL" id="MBD8505544.1"/>
    </source>
</evidence>
<dbReference type="PIRSF" id="PIRSF003128">
    <property type="entry name" value="RecN"/>
    <property type="match status" value="1"/>
</dbReference>
<evidence type="ECO:0000256" key="5">
    <source>
        <dbReference type="ARBA" id="ARBA00022763"/>
    </source>
</evidence>
<keyword evidence="10" id="KW-0175">Coiled coil</keyword>
<gene>
    <name evidence="12" type="primary">recN</name>
    <name evidence="12" type="ORF">HT102_03440</name>
</gene>
<proteinExistence type="inferred from homology"/>
<dbReference type="Gene3D" id="3.40.50.300">
    <property type="entry name" value="P-loop containing nucleotide triphosphate hydrolases"/>
    <property type="match status" value="2"/>
</dbReference>
<keyword evidence="7 9" id="KW-0234">DNA repair</keyword>
<dbReference type="GO" id="GO:0006281">
    <property type="term" value="P:DNA repair"/>
    <property type="evidence" value="ECO:0007669"/>
    <property type="project" value="UniProtKB-KW"/>
</dbReference>
<evidence type="ECO:0000256" key="10">
    <source>
        <dbReference type="SAM" id="Coils"/>
    </source>
</evidence>
<dbReference type="Proteomes" id="UP000642993">
    <property type="component" value="Unassembled WGS sequence"/>
</dbReference>
<dbReference type="GO" id="GO:0009432">
    <property type="term" value="P:SOS response"/>
    <property type="evidence" value="ECO:0007669"/>
    <property type="project" value="TreeGrafter"/>
</dbReference>
<evidence type="ECO:0000256" key="6">
    <source>
        <dbReference type="ARBA" id="ARBA00022840"/>
    </source>
</evidence>
<dbReference type="PANTHER" id="PTHR11059">
    <property type="entry name" value="DNA REPAIR PROTEIN RECN"/>
    <property type="match status" value="1"/>
</dbReference>
<evidence type="ECO:0000259" key="11">
    <source>
        <dbReference type="Pfam" id="PF02463"/>
    </source>
</evidence>
<sequence length="594" mass="62121">MLAEIRISNLGVIEAAAAELHPGLTVLTGETGAGKTMVVTSLHLLGGARADARRVRAGAERAVVEGRFSLDHAGDVTRDEVAEILDSTGAEADSDASVIAVRTVSAEGRSRAFLGGRSVPATSLGRFTGALLTVHGQNDQLRLLKPDQQRHALDRFAGDSVASLIERYRAARKEWRALARELEERTSRSRELAQEADRLAFGIKEIEDAGASPGEDVDLARDIRRLSDLDSLRETAVTALAAIMGPGEHVPDAMEGSDALALLGQARQALESADDPALQGLAARADEAVVLVNDLGAELSGYLADLPSDPGALDSMLGRQSELKALTRKYAADVDGVLVWAEEARERLQRIDVSSGALEALSDRARAAAKEVARLAMELSRARRKAATELARAVTAELSSLAMGRASLDIVVEQNPADPGSEGAIVVAGGWCLAGPAGIDTVEFRLAAHAGATPMPLARSASGGELSRVMLALEVVLAGGDGTATLVFDEVDAGVGGRAAIEIGRCLARLARTHQVIVVTHLPQVAAYADTHLVVDKQDSGDSGLVSGVHAVDDRDRVAELARMLAGMGESDTARAHAEELRAAAITERTGLAG</sequence>
<organism evidence="12 13">
    <name type="scientific">Lolliginicoccus lacisalsi</name>
    <dbReference type="NCBI Taxonomy" id="2742202"/>
    <lineage>
        <taxon>Bacteria</taxon>
        <taxon>Bacillati</taxon>
        <taxon>Actinomycetota</taxon>
        <taxon>Actinomycetes</taxon>
        <taxon>Mycobacteriales</taxon>
        <taxon>Hoyosellaceae</taxon>
        <taxon>Lolliginicoccus</taxon>
    </lineage>
</organism>
<evidence type="ECO:0000256" key="4">
    <source>
        <dbReference type="ARBA" id="ARBA00022741"/>
    </source>
</evidence>
<evidence type="ECO:0000256" key="8">
    <source>
        <dbReference type="ARBA" id="ARBA00033408"/>
    </source>
</evidence>
<keyword evidence="13" id="KW-1185">Reference proteome</keyword>
<dbReference type="InterPro" id="IPR003395">
    <property type="entry name" value="RecF/RecN/SMC_N"/>
</dbReference>
<dbReference type="EMBL" id="JACYWE010000001">
    <property type="protein sequence ID" value="MBD8505544.1"/>
    <property type="molecule type" value="Genomic_DNA"/>
</dbReference>